<keyword evidence="1" id="KW-0472">Membrane</keyword>
<keyword evidence="1" id="KW-0812">Transmembrane</keyword>
<feature type="non-terminal residue" evidence="2">
    <location>
        <position position="66"/>
    </location>
</feature>
<sequence length="66" mass="7053">MIEADMGLSTGQYSAGSGVVMRVDLGEHADLEGLPRFQMAVQQVRRLGRLMYVTGGLAAFALLLAL</sequence>
<reference evidence="2 3" key="1">
    <citation type="submission" date="2018-08" db="EMBL/GenBank/DDBJ databases">
        <title>Recombination of ecologically and evolutionarily significant loci maintains genetic cohesion in the Pseudomonas syringae species complex.</title>
        <authorList>
            <person name="Dillon M."/>
            <person name="Thakur S."/>
            <person name="Almeida R.N.D."/>
            <person name="Weir B.S."/>
            <person name="Guttman D.S."/>
        </authorList>
    </citation>
    <scope>NUCLEOTIDE SEQUENCE [LARGE SCALE GENOMIC DNA]</scope>
    <source>
        <strain evidence="2 3">88_10</strain>
    </source>
</reference>
<evidence type="ECO:0000313" key="2">
    <source>
        <dbReference type="EMBL" id="RML51973.1"/>
    </source>
</evidence>
<name>A0A3M2WKF9_PSEYM</name>
<evidence type="ECO:0000313" key="3">
    <source>
        <dbReference type="Proteomes" id="UP000282378"/>
    </source>
</evidence>
<comment type="caution">
    <text evidence="2">The sequence shown here is derived from an EMBL/GenBank/DDBJ whole genome shotgun (WGS) entry which is preliminary data.</text>
</comment>
<protein>
    <submittedName>
        <fullName evidence="2">Uncharacterized protein</fullName>
    </submittedName>
</protein>
<dbReference type="Proteomes" id="UP000282378">
    <property type="component" value="Unassembled WGS sequence"/>
</dbReference>
<accession>A0A3M2WKF9</accession>
<dbReference type="AlphaFoldDB" id="A0A3M2WKF9"/>
<organism evidence="2 3">
    <name type="scientific">Pseudomonas syringae pv. maculicola</name>
    <dbReference type="NCBI Taxonomy" id="59511"/>
    <lineage>
        <taxon>Bacteria</taxon>
        <taxon>Pseudomonadati</taxon>
        <taxon>Pseudomonadota</taxon>
        <taxon>Gammaproteobacteria</taxon>
        <taxon>Pseudomonadales</taxon>
        <taxon>Pseudomonadaceae</taxon>
        <taxon>Pseudomonas</taxon>
    </lineage>
</organism>
<evidence type="ECO:0000256" key="1">
    <source>
        <dbReference type="SAM" id="Phobius"/>
    </source>
</evidence>
<dbReference type="EMBL" id="RBNL01003397">
    <property type="protein sequence ID" value="RML51973.1"/>
    <property type="molecule type" value="Genomic_DNA"/>
</dbReference>
<feature type="transmembrane region" description="Helical" evidence="1">
    <location>
        <begin position="47"/>
        <end position="65"/>
    </location>
</feature>
<gene>
    <name evidence="2" type="ORF">APX70_06044</name>
</gene>
<proteinExistence type="predicted"/>
<keyword evidence="1" id="KW-1133">Transmembrane helix</keyword>